<name>A0ABS3RV01_9ACTN</name>
<feature type="region of interest" description="Disordered" evidence="1">
    <location>
        <begin position="45"/>
        <end position="67"/>
    </location>
</feature>
<organism evidence="2 3">
    <name type="scientific">Actinomadura violacea</name>
    <dbReference type="NCBI Taxonomy" id="2819934"/>
    <lineage>
        <taxon>Bacteria</taxon>
        <taxon>Bacillati</taxon>
        <taxon>Actinomycetota</taxon>
        <taxon>Actinomycetes</taxon>
        <taxon>Streptosporangiales</taxon>
        <taxon>Thermomonosporaceae</taxon>
        <taxon>Actinomadura</taxon>
    </lineage>
</organism>
<proteinExistence type="predicted"/>
<keyword evidence="3" id="KW-1185">Reference proteome</keyword>
<evidence type="ECO:0000313" key="3">
    <source>
        <dbReference type="Proteomes" id="UP000680206"/>
    </source>
</evidence>
<sequence length="67" mass="8086">MAAPEPFASMTPEQLDYWLREVRPLLIRMRERSEERARQQALELIRRPLRDRPTGTDAVRHRDEDKE</sequence>
<comment type="caution">
    <text evidence="2">The sequence shown here is derived from an EMBL/GenBank/DDBJ whole genome shotgun (WGS) entry which is preliminary data.</text>
</comment>
<evidence type="ECO:0000313" key="2">
    <source>
        <dbReference type="EMBL" id="MBO2460323.1"/>
    </source>
</evidence>
<dbReference type="Proteomes" id="UP000680206">
    <property type="component" value="Unassembled WGS sequence"/>
</dbReference>
<reference evidence="2 3" key="1">
    <citation type="submission" date="2021-03" db="EMBL/GenBank/DDBJ databases">
        <title>Actinomadura violae sp. nov., isolated from lichen in Thailand.</title>
        <authorList>
            <person name="Kanchanasin P."/>
            <person name="Saeng-In P."/>
            <person name="Phongsopitanun W."/>
            <person name="Yuki M."/>
            <person name="Kudo T."/>
            <person name="Ohkuma M."/>
            <person name="Tanasupawat S."/>
        </authorList>
    </citation>
    <scope>NUCLEOTIDE SEQUENCE [LARGE SCALE GENOMIC DNA]</scope>
    <source>
        <strain evidence="2 3">LCR2-06</strain>
    </source>
</reference>
<dbReference type="EMBL" id="JAGEPF010000013">
    <property type="protein sequence ID" value="MBO2460323.1"/>
    <property type="molecule type" value="Genomic_DNA"/>
</dbReference>
<gene>
    <name evidence="2" type="ORF">J4709_22340</name>
</gene>
<dbReference type="RefSeq" id="WP_208243715.1">
    <property type="nucleotide sequence ID" value="NZ_JAGEPF010000013.1"/>
</dbReference>
<evidence type="ECO:0000256" key="1">
    <source>
        <dbReference type="SAM" id="MobiDB-lite"/>
    </source>
</evidence>
<protein>
    <submittedName>
        <fullName evidence="2">Uncharacterized protein</fullName>
    </submittedName>
</protein>
<accession>A0ABS3RV01</accession>